<dbReference type="RefSeq" id="XP_065664881.1">
    <property type="nucleotide sequence ID" value="XM_065808809.1"/>
</dbReference>
<evidence type="ECO:0000313" key="11">
    <source>
        <dbReference type="RefSeq" id="XP_065664881.1"/>
    </source>
</evidence>
<gene>
    <name evidence="11" type="primary">LOC136086568</name>
</gene>
<evidence type="ECO:0000256" key="4">
    <source>
        <dbReference type="ARBA" id="ARBA00022692"/>
    </source>
</evidence>
<keyword evidence="5" id="KW-0735">Signal-anchor</keyword>
<keyword evidence="10" id="KW-1185">Reference proteome</keyword>
<evidence type="ECO:0000256" key="7">
    <source>
        <dbReference type="ARBA" id="ARBA00023034"/>
    </source>
</evidence>
<dbReference type="SUPFAM" id="SSF52540">
    <property type="entry name" value="P-loop containing nucleoside triphosphate hydrolases"/>
    <property type="match status" value="1"/>
</dbReference>
<keyword evidence="4" id="KW-0812">Transmembrane</keyword>
<dbReference type="InterPro" id="IPR009729">
    <property type="entry name" value="Gal-3-0_sulfotransfrase"/>
</dbReference>
<keyword evidence="6" id="KW-1133">Transmembrane helix</keyword>
<sequence>MRLLNRNIVIIVFLIVCFCSISRISIKLVLSYFTIKNFKQTFGDINPFFKKQQIWQKTCGTETKPHSSILYLKVQKTGSTTLRSTLLVYGKRYNLSICFDATNLWGLNWPYAVDELKLTKLHNKKCDLIAEEFIFDPVKVRRLMEKDAFFMASVRHPVEHFLSLFKYSKIQAAVERLTMKRLDKWDSMRLFFKHYHLVLNIYATYNENEVRDKYQIDFILPNRQTRSLGIIEGTKLEIIERVESFHFVVVADKYDESMVILREKLCCTVQDVLYRRQNVGRTNEENKEQVPPDVVKSILEFNSADLTFYNVARYRLLEEIKKHSYFEQALGIFKNELELYESKCNTQSLVQSFKYSVCPPISAMHTGHFVENIRIEQKRKLLSELRVKYETACNNTLHIE</sequence>
<evidence type="ECO:0000256" key="3">
    <source>
        <dbReference type="ARBA" id="ARBA00022679"/>
    </source>
</evidence>
<evidence type="ECO:0000313" key="10">
    <source>
        <dbReference type="Proteomes" id="UP001652625"/>
    </source>
</evidence>
<name>A0ABM4CSI6_HYDVU</name>
<proteinExistence type="inferred from homology"/>
<evidence type="ECO:0000256" key="5">
    <source>
        <dbReference type="ARBA" id="ARBA00022968"/>
    </source>
</evidence>
<reference evidence="11" key="1">
    <citation type="submission" date="2025-08" db="UniProtKB">
        <authorList>
            <consortium name="RefSeq"/>
        </authorList>
    </citation>
    <scope>IDENTIFICATION</scope>
</reference>
<dbReference type="PANTHER" id="PTHR14647">
    <property type="entry name" value="GALACTOSE-3-O-SULFOTRANSFERASE"/>
    <property type="match status" value="1"/>
</dbReference>
<keyword evidence="9" id="KW-0325">Glycoprotein</keyword>
<keyword evidence="8" id="KW-0472">Membrane</keyword>
<comment type="similarity">
    <text evidence="2">Belongs to the galactose-3-O-sulfotransferase family.</text>
</comment>
<evidence type="ECO:0000256" key="1">
    <source>
        <dbReference type="ARBA" id="ARBA00004323"/>
    </source>
</evidence>
<accession>A0ABM4CSI6</accession>
<protein>
    <submittedName>
        <fullName evidence="11">Galactose-3-O-sulfotransferase 2-like</fullName>
    </submittedName>
</protein>
<evidence type="ECO:0000256" key="2">
    <source>
        <dbReference type="ARBA" id="ARBA00008124"/>
    </source>
</evidence>
<dbReference type="GeneID" id="136086568"/>
<keyword evidence="7" id="KW-0333">Golgi apparatus</keyword>
<evidence type="ECO:0000256" key="6">
    <source>
        <dbReference type="ARBA" id="ARBA00022989"/>
    </source>
</evidence>
<dbReference type="Gene3D" id="3.40.50.300">
    <property type="entry name" value="P-loop containing nucleotide triphosphate hydrolases"/>
    <property type="match status" value="1"/>
</dbReference>
<dbReference type="Proteomes" id="UP001652625">
    <property type="component" value="Chromosome 10"/>
</dbReference>
<keyword evidence="3" id="KW-0808">Transferase</keyword>
<dbReference type="Pfam" id="PF06990">
    <property type="entry name" value="Gal-3-0_sulfotr"/>
    <property type="match status" value="1"/>
</dbReference>
<dbReference type="InterPro" id="IPR027417">
    <property type="entry name" value="P-loop_NTPase"/>
</dbReference>
<organism evidence="10 11">
    <name type="scientific">Hydra vulgaris</name>
    <name type="common">Hydra</name>
    <name type="synonym">Hydra attenuata</name>
    <dbReference type="NCBI Taxonomy" id="6087"/>
    <lineage>
        <taxon>Eukaryota</taxon>
        <taxon>Metazoa</taxon>
        <taxon>Cnidaria</taxon>
        <taxon>Hydrozoa</taxon>
        <taxon>Hydroidolina</taxon>
        <taxon>Anthoathecata</taxon>
        <taxon>Aplanulata</taxon>
        <taxon>Hydridae</taxon>
        <taxon>Hydra</taxon>
    </lineage>
</organism>
<comment type="subcellular location">
    <subcellularLocation>
        <location evidence="1">Golgi apparatus membrane</location>
        <topology evidence="1">Single-pass type II membrane protein</topology>
    </subcellularLocation>
</comment>
<evidence type="ECO:0000256" key="8">
    <source>
        <dbReference type="ARBA" id="ARBA00023136"/>
    </source>
</evidence>
<dbReference type="PANTHER" id="PTHR14647:SF87">
    <property type="entry name" value="PUTATIVE-RELATED"/>
    <property type="match status" value="1"/>
</dbReference>
<evidence type="ECO:0000256" key="9">
    <source>
        <dbReference type="ARBA" id="ARBA00023180"/>
    </source>
</evidence>